<dbReference type="PANTHER" id="PTHR11733:SF167">
    <property type="entry name" value="FI17812P1-RELATED"/>
    <property type="match status" value="1"/>
</dbReference>
<evidence type="ECO:0000256" key="4">
    <source>
        <dbReference type="ARBA" id="ARBA00022670"/>
    </source>
</evidence>
<comment type="subcellular location">
    <subcellularLocation>
        <location evidence="2">Cell membrane</location>
        <topology evidence="2">Single-pass type II membrane protein</topology>
    </subcellularLocation>
</comment>
<dbReference type="InterPro" id="IPR000718">
    <property type="entry name" value="Peptidase_M13"/>
</dbReference>
<feature type="chain" id="PRO_5047515896" evidence="9">
    <location>
        <begin position="33"/>
        <end position="655"/>
    </location>
</feature>
<sequence length="655" mass="74898">MFNVRELCKLQLWLPLGLSLCLSQCLWRPILASHARLPVYIQRHMNASADACVDFYEHACGGWSLAHADDVYASQLEQLDYEYHASLSELLEQQPGPQEPRFVQLLRDNYVACRRLDKRYDAAQFVRWLAEWSRGETESETESASASERGNGSALIHLLKAYGLGELLQYENEEEEEEAEAEALSDAEQRLLQLQFPWPNPEDYLSDAGDYEMLTHASFRQLYRELQPLGVAERRLWKQLHRLEQQLCRCAQQQEQEQEQRRPLMLWLLPLPAASARPSATRRPAYLSCVSALLAEQPAPLLAAYLQLRLLRLLQQLPAPAFGRQQCAAQSRQLLTHAAVWLLQQQVSHAQRHHTNDTMHQLFEQLRQQFKLQLQANRNRFDNATQSFLLQKLQRMRLRVGVLPGGSPEQQQQQLEAHYAQLQLRANDYYGNLLALLRQTQRWAAGAEGEAADGLFVVQLDGFGSYASCFFLFSRNLVVLPHSLLSANLYRSHQPKVLTHSGLGFLLAHELSHGFDLSGVVYDGRGKLASRQQRQRLSSNARFASQKSCLKRRHAEIADEKFADLNGLSLAYDSYFTAHCQHKEATGARCGTAVQQHFFLNFAQFFCRDDLQPEDTSEHGSSRQRVNDAVASSQHFARAFGCERSRHKQPLCQLY</sequence>
<protein>
    <submittedName>
        <fullName evidence="13">Endothelin-converting enzyme-like 1</fullName>
    </submittedName>
</protein>
<feature type="domain" description="Peptidase M13 C-terminal" evidence="10">
    <location>
        <begin position="473"/>
        <end position="645"/>
    </location>
</feature>
<dbReference type="SUPFAM" id="SSF55486">
    <property type="entry name" value="Metalloproteases ('zincins'), catalytic domain"/>
    <property type="match status" value="1"/>
</dbReference>
<evidence type="ECO:0000256" key="7">
    <source>
        <dbReference type="ARBA" id="ARBA00022833"/>
    </source>
</evidence>
<dbReference type="InterPro" id="IPR018497">
    <property type="entry name" value="Peptidase_M13_C"/>
</dbReference>
<comment type="cofactor">
    <cofactor evidence="1">
        <name>Zn(2+)</name>
        <dbReference type="ChEBI" id="CHEBI:29105"/>
    </cofactor>
</comment>
<dbReference type="Gene3D" id="3.40.390.10">
    <property type="entry name" value="Collagenase (Catalytic Domain)"/>
    <property type="match status" value="1"/>
</dbReference>
<dbReference type="PANTHER" id="PTHR11733">
    <property type="entry name" value="ZINC METALLOPROTEASE FAMILY M13 NEPRILYSIN-RELATED"/>
    <property type="match status" value="1"/>
</dbReference>
<evidence type="ECO:0000259" key="11">
    <source>
        <dbReference type="Pfam" id="PF05649"/>
    </source>
</evidence>
<dbReference type="InterPro" id="IPR042089">
    <property type="entry name" value="Peptidase_M13_dom_2"/>
</dbReference>
<keyword evidence="4" id="KW-0645">Protease</keyword>
<dbReference type="GeneID" id="108611973"/>
<evidence type="ECO:0000256" key="5">
    <source>
        <dbReference type="ARBA" id="ARBA00022723"/>
    </source>
</evidence>
<reference evidence="13" key="3">
    <citation type="submission" date="2025-08" db="UniProtKB">
        <authorList>
            <consortium name="RefSeq"/>
        </authorList>
    </citation>
    <scope>IDENTIFICATION</scope>
    <source>
        <tissue evidence="13">Whole organism</tissue>
    </source>
</reference>
<evidence type="ECO:0000313" key="13">
    <source>
        <dbReference type="RefSeq" id="XP_017860322.1"/>
    </source>
</evidence>
<gene>
    <name evidence="13" type="primary">LOC108611973</name>
</gene>
<evidence type="ECO:0000256" key="6">
    <source>
        <dbReference type="ARBA" id="ARBA00022801"/>
    </source>
</evidence>
<dbReference type="Gene3D" id="1.10.1380.10">
    <property type="entry name" value="Neutral endopeptidase , domain2"/>
    <property type="match status" value="1"/>
</dbReference>
<reference evidence="12" key="2">
    <citation type="journal article" date="2016" name="G3 (Bethesda)">
        <title>Genome Evolution in Three Species of Cactophilic Drosophila.</title>
        <authorList>
            <person name="Sanchez-Flores A."/>
            <person name="Penazola F."/>
            <person name="Carpinteyro-Ponce J."/>
            <person name="Nazario-Yepiz N."/>
            <person name="Abreu-Goodger C."/>
            <person name="Machado C.A."/>
            <person name="Markow T.A."/>
        </authorList>
    </citation>
    <scope>NUCLEOTIDE SEQUENCE [LARGE SCALE GENOMIC DNA]</scope>
</reference>
<keyword evidence="8" id="KW-0482">Metalloprotease</keyword>
<evidence type="ECO:0000313" key="12">
    <source>
        <dbReference type="Proteomes" id="UP000694904"/>
    </source>
</evidence>
<feature type="domain" description="Peptidase M13 N-terminal" evidence="11">
    <location>
        <begin position="52"/>
        <end position="401"/>
    </location>
</feature>
<keyword evidence="5" id="KW-0479">Metal-binding</keyword>
<accession>A0ABM1NZD6</accession>
<keyword evidence="12" id="KW-1185">Reference proteome</keyword>
<keyword evidence="9" id="KW-0732">Signal</keyword>
<organism evidence="12 13">
    <name type="scientific">Drosophila arizonae</name>
    <name type="common">Fruit fly</name>
    <dbReference type="NCBI Taxonomy" id="7263"/>
    <lineage>
        <taxon>Eukaryota</taxon>
        <taxon>Metazoa</taxon>
        <taxon>Ecdysozoa</taxon>
        <taxon>Arthropoda</taxon>
        <taxon>Hexapoda</taxon>
        <taxon>Insecta</taxon>
        <taxon>Pterygota</taxon>
        <taxon>Neoptera</taxon>
        <taxon>Endopterygota</taxon>
        <taxon>Diptera</taxon>
        <taxon>Brachycera</taxon>
        <taxon>Muscomorpha</taxon>
        <taxon>Ephydroidea</taxon>
        <taxon>Drosophilidae</taxon>
        <taxon>Drosophila</taxon>
    </lineage>
</organism>
<dbReference type="Proteomes" id="UP000694904">
    <property type="component" value="Chromosome 3"/>
</dbReference>
<keyword evidence="6" id="KW-0378">Hydrolase</keyword>
<dbReference type="Pfam" id="PF01431">
    <property type="entry name" value="Peptidase_M13"/>
    <property type="match status" value="1"/>
</dbReference>
<evidence type="ECO:0000256" key="8">
    <source>
        <dbReference type="ARBA" id="ARBA00023049"/>
    </source>
</evidence>
<evidence type="ECO:0000256" key="2">
    <source>
        <dbReference type="ARBA" id="ARBA00004401"/>
    </source>
</evidence>
<dbReference type="InterPro" id="IPR024079">
    <property type="entry name" value="MetalloPept_cat_dom_sf"/>
</dbReference>
<reference evidence="12" key="1">
    <citation type="journal article" date="1997" name="Nucleic Acids Res.">
        <title>tRNAscan-SE: a program for improved detection of transfer RNA genes in genomic sequence.</title>
        <authorList>
            <person name="Lowe T.M."/>
            <person name="Eddy S.R."/>
        </authorList>
    </citation>
    <scope>NUCLEOTIDE SEQUENCE [LARGE SCALE GENOMIC DNA]</scope>
</reference>
<evidence type="ECO:0000256" key="1">
    <source>
        <dbReference type="ARBA" id="ARBA00001947"/>
    </source>
</evidence>
<dbReference type="PROSITE" id="PS51885">
    <property type="entry name" value="NEPRILYSIN"/>
    <property type="match status" value="1"/>
</dbReference>
<feature type="signal peptide" evidence="9">
    <location>
        <begin position="1"/>
        <end position="32"/>
    </location>
</feature>
<dbReference type="Pfam" id="PF05649">
    <property type="entry name" value="Peptidase_M13_N"/>
    <property type="match status" value="1"/>
</dbReference>
<evidence type="ECO:0000256" key="3">
    <source>
        <dbReference type="ARBA" id="ARBA00007357"/>
    </source>
</evidence>
<dbReference type="RefSeq" id="XP_017860322.1">
    <property type="nucleotide sequence ID" value="XM_018004833.1"/>
</dbReference>
<dbReference type="PRINTS" id="PR00786">
    <property type="entry name" value="NEPRILYSIN"/>
</dbReference>
<comment type="similarity">
    <text evidence="3">Belongs to the peptidase M13 family.</text>
</comment>
<proteinExistence type="inferred from homology"/>
<name>A0ABM1NZD6_DROAR</name>
<dbReference type="InterPro" id="IPR008753">
    <property type="entry name" value="Peptidase_M13_N"/>
</dbReference>
<evidence type="ECO:0000256" key="9">
    <source>
        <dbReference type="SAM" id="SignalP"/>
    </source>
</evidence>
<evidence type="ECO:0000259" key="10">
    <source>
        <dbReference type="Pfam" id="PF01431"/>
    </source>
</evidence>
<keyword evidence="7" id="KW-0862">Zinc</keyword>